<dbReference type="Proteomes" id="UP000441754">
    <property type="component" value="Unassembled WGS sequence"/>
</dbReference>
<dbReference type="CDD" id="cd05300">
    <property type="entry name" value="2-Hacid_dh_1"/>
    <property type="match status" value="1"/>
</dbReference>
<keyword evidence="7" id="KW-1185">Reference proteome</keyword>
<protein>
    <recommendedName>
        <fullName evidence="8">D-2-hydroxyacid dehydrogenase</fullName>
    </recommendedName>
</protein>
<organism evidence="6 7">
    <name type="scientific">Larkinella terrae</name>
    <dbReference type="NCBI Taxonomy" id="2025311"/>
    <lineage>
        <taxon>Bacteria</taxon>
        <taxon>Pseudomonadati</taxon>
        <taxon>Bacteroidota</taxon>
        <taxon>Cytophagia</taxon>
        <taxon>Cytophagales</taxon>
        <taxon>Spirosomataceae</taxon>
        <taxon>Larkinella</taxon>
    </lineage>
</organism>
<dbReference type="SUPFAM" id="SSF51735">
    <property type="entry name" value="NAD(P)-binding Rossmann-fold domains"/>
    <property type="match status" value="1"/>
</dbReference>
<comment type="similarity">
    <text evidence="3">Belongs to the D-isomer specific 2-hydroxyacid dehydrogenase family.</text>
</comment>
<evidence type="ECO:0000259" key="5">
    <source>
        <dbReference type="Pfam" id="PF02826"/>
    </source>
</evidence>
<dbReference type="PANTHER" id="PTHR43333:SF1">
    <property type="entry name" value="D-ISOMER SPECIFIC 2-HYDROXYACID DEHYDROGENASE NAD-BINDING DOMAIN-CONTAINING PROTEIN"/>
    <property type="match status" value="1"/>
</dbReference>
<evidence type="ECO:0000256" key="3">
    <source>
        <dbReference type="RuleBase" id="RU003719"/>
    </source>
</evidence>
<name>A0A7K0ETC5_9BACT</name>
<evidence type="ECO:0000256" key="1">
    <source>
        <dbReference type="ARBA" id="ARBA00023002"/>
    </source>
</evidence>
<dbReference type="InterPro" id="IPR006139">
    <property type="entry name" value="D-isomer_2_OHA_DH_cat_dom"/>
</dbReference>
<dbReference type="EMBL" id="WJXZ01000014">
    <property type="protein sequence ID" value="MRS64781.1"/>
    <property type="molecule type" value="Genomic_DNA"/>
</dbReference>
<gene>
    <name evidence="6" type="ORF">GJJ30_26015</name>
</gene>
<comment type="caution">
    <text evidence="6">The sequence shown here is derived from an EMBL/GenBank/DDBJ whole genome shotgun (WGS) entry which is preliminary data.</text>
</comment>
<dbReference type="Pfam" id="PF00389">
    <property type="entry name" value="2-Hacid_dh"/>
    <property type="match status" value="1"/>
</dbReference>
<feature type="domain" description="D-isomer specific 2-hydroxyacid dehydrogenase catalytic" evidence="4">
    <location>
        <begin position="20"/>
        <end position="322"/>
    </location>
</feature>
<dbReference type="GO" id="GO:0016616">
    <property type="term" value="F:oxidoreductase activity, acting on the CH-OH group of donors, NAD or NADP as acceptor"/>
    <property type="evidence" value="ECO:0007669"/>
    <property type="project" value="InterPro"/>
</dbReference>
<dbReference type="Pfam" id="PF02826">
    <property type="entry name" value="2-Hacid_dh_C"/>
    <property type="match status" value="1"/>
</dbReference>
<reference evidence="6 7" key="1">
    <citation type="journal article" date="2018" name="Antonie Van Leeuwenhoek">
        <title>Larkinella terrae sp. nov., isolated from soil on Jeju Island, South Korea.</title>
        <authorList>
            <person name="Ten L.N."/>
            <person name="Jeon J."/>
            <person name="Park S.J."/>
            <person name="Park S."/>
            <person name="Lee S.Y."/>
            <person name="Kim M.K."/>
            <person name="Jung H.Y."/>
        </authorList>
    </citation>
    <scope>NUCLEOTIDE SEQUENCE [LARGE SCALE GENOMIC DNA]</scope>
    <source>
        <strain evidence="6 7">KCTC 52001</strain>
    </source>
</reference>
<dbReference type="InterPro" id="IPR006140">
    <property type="entry name" value="D-isomer_DH_NAD-bd"/>
</dbReference>
<dbReference type="AlphaFoldDB" id="A0A7K0ETC5"/>
<evidence type="ECO:0000256" key="2">
    <source>
        <dbReference type="ARBA" id="ARBA00023027"/>
    </source>
</evidence>
<keyword evidence="2" id="KW-0520">NAD</keyword>
<sequence length="323" mass="35815">MKTALRMSPKRILIAVDDFTTSHLERIQQTVGNRAELVVLPQNAPETKYRAALRNAEVAVGWPKADWLIDTPVKFLQIGSSGWDDYQNKGLEEHGIALCNGRGKYSVGVAEHAIGMMMALVRRIPAHVRDKDERKFRRHLPYPSEIAGSTALIVGLGDIGTELAKRCKGLEMKTVAIVRRPREPSESVHEMVLLADLKTAVQQADHIFLTMPGSVENINLFSRDVLTCAKPTAYLYNLSRGTTIDEPALFELLRDNKLAGAGLDVTTVEPLPEDSPLWKLGDNVLITGHSAGLSTGHTDRFCQLVCRNLNLYLTEQSLENRVL</sequence>
<accession>A0A7K0ETC5</accession>
<evidence type="ECO:0000259" key="4">
    <source>
        <dbReference type="Pfam" id="PF00389"/>
    </source>
</evidence>
<evidence type="ECO:0000313" key="6">
    <source>
        <dbReference type="EMBL" id="MRS64781.1"/>
    </source>
</evidence>
<dbReference type="GO" id="GO:0051287">
    <property type="term" value="F:NAD binding"/>
    <property type="evidence" value="ECO:0007669"/>
    <property type="project" value="InterPro"/>
</dbReference>
<feature type="domain" description="D-isomer specific 2-hydroxyacid dehydrogenase NAD-binding" evidence="5">
    <location>
        <begin position="114"/>
        <end position="291"/>
    </location>
</feature>
<dbReference type="PANTHER" id="PTHR43333">
    <property type="entry name" value="2-HACID_DH_C DOMAIN-CONTAINING PROTEIN"/>
    <property type="match status" value="1"/>
</dbReference>
<evidence type="ECO:0008006" key="8">
    <source>
        <dbReference type="Google" id="ProtNLM"/>
    </source>
</evidence>
<keyword evidence="1 3" id="KW-0560">Oxidoreductase</keyword>
<dbReference type="SUPFAM" id="SSF52283">
    <property type="entry name" value="Formate/glycerate dehydrogenase catalytic domain-like"/>
    <property type="match status" value="1"/>
</dbReference>
<dbReference type="Gene3D" id="3.40.50.720">
    <property type="entry name" value="NAD(P)-binding Rossmann-like Domain"/>
    <property type="match status" value="2"/>
</dbReference>
<proteinExistence type="inferred from homology"/>
<dbReference type="InterPro" id="IPR036291">
    <property type="entry name" value="NAD(P)-bd_dom_sf"/>
</dbReference>
<dbReference type="OrthoDB" id="1522997at2"/>
<evidence type="ECO:0000313" key="7">
    <source>
        <dbReference type="Proteomes" id="UP000441754"/>
    </source>
</evidence>